<dbReference type="Proteomes" id="UP000516514">
    <property type="component" value="Chromosome"/>
</dbReference>
<keyword evidence="3" id="KW-1185">Reference proteome</keyword>
<dbReference type="EMBL" id="CP061738">
    <property type="protein sequence ID" value="QOD38342.1"/>
    <property type="molecule type" value="Genomic_DNA"/>
</dbReference>
<dbReference type="EMBL" id="CP061738">
    <property type="protein sequence ID" value="QOD38552.1"/>
    <property type="molecule type" value="Genomic_DNA"/>
</dbReference>
<sequence>MSLNYHKVNKHPRNFRDITGLKIEEFEKIVKKVRPEWEKLEKQDLLRSGTY</sequence>
<evidence type="ECO:0000313" key="2">
    <source>
        <dbReference type="EMBL" id="QOD38552.1"/>
    </source>
</evidence>
<name>A0A7L7YM72_9RICK</name>
<dbReference type="KEGG" id="wms:ID128_01530"/>
<organism evidence="1 3">
    <name type="scientific">Candidatus Wolbachia massiliensis</name>
    <dbReference type="NCBI Taxonomy" id="1845000"/>
    <lineage>
        <taxon>Bacteria</taxon>
        <taxon>Pseudomonadati</taxon>
        <taxon>Pseudomonadota</taxon>
        <taxon>Alphaproteobacteria</taxon>
        <taxon>Rickettsiales</taxon>
        <taxon>Anaplasmataceae</taxon>
        <taxon>Wolbachieae</taxon>
        <taxon>Wolbachia</taxon>
    </lineage>
</organism>
<protein>
    <submittedName>
        <fullName evidence="1">Uncharacterized protein</fullName>
    </submittedName>
</protein>
<dbReference type="AlphaFoldDB" id="A0A7L7YM72"/>
<evidence type="ECO:0000313" key="3">
    <source>
        <dbReference type="Proteomes" id="UP000516514"/>
    </source>
</evidence>
<reference evidence="1 3" key="1">
    <citation type="submission" date="2020-09" db="EMBL/GenBank/DDBJ databases">
        <title>An Earliest Endosymbiont, Wolbachia massiliensis sp. nov., Strain PL13 From the Bed Bug (Cimex hemipterius), Type strain of a New supergroup T.</title>
        <authorList>
            <person name="Laidoudi Y."/>
            <person name="Levasseur A."/>
            <person name="Medkour H."/>
            <person name="Maaloum M."/>
            <person name="BenKhedher M."/>
            <person name="Sambou M."/>
            <person name="Bassene H."/>
            <person name="Davoust B."/>
            <person name="Fenollar F."/>
            <person name="Raoult D."/>
            <person name="Mediannikov O."/>
        </authorList>
    </citation>
    <scope>NUCLEOTIDE SEQUENCE [LARGE SCALE GENOMIC DNA]</scope>
    <source>
        <strain evidence="1 3">PL13</strain>
    </source>
</reference>
<dbReference type="RefSeq" id="WP_191111140.1">
    <property type="nucleotide sequence ID" value="NZ_CP061738.1"/>
</dbReference>
<proteinExistence type="predicted"/>
<accession>A0A7L7YM72</accession>
<evidence type="ECO:0000313" key="1">
    <source>
        <dbReference type="EMBL" id="QOD38342.1"/>
    </source>
</evidence>
<gene>
    <name evidence="1" type="ORF">ID128_00135</name>
    <name evidence="2" type="ORF">ID128_01530</name>
</gene>
<dbReference type="KEGG" id="wms:ID128_00135"/>